<dbReference type="AlphaFoldDB" id="A0A2W5WRM9"/>
<feature type="chain" id="PRO_5015840538" evidence="1">
    <location>
        <begin position="24"/>
        <end position="330"/>
    </location>
</feature>
<dbReference type="CDD" id="cd14788">
    <property type="entry name" value="GumN"/>
    <property type="match status" value="1"/>
</dbReference>
<dbReference type="EMBL" id="QFQZ01000128">
    <property type="protein sequence ID" value="PZR30554.1"/>
    <property type="molecule type" value="Genomic_DNA"/>
</dbReference>
<evidence type="ECO:0000256" key="1">
    <source>
        <dbReference type="SAM" id="SignalP"/>
    </source>
</evidence>
<name>A0A2W5WRM9_9CAUL</name>
<evidence type="ECO:0000313" key="3">
    <source>
        <dbReference type="Proteomes" id="UP000249393"/>
    </source>
</evidence>
<comment type="caution">
    <text evidence="2">The sequence shown here is derived from an EMBL/GenBank/DDBJ whole genome shotgun (WGS) entry which is preliminary data.</text>
</comment>
<dbReference type="Proteomes" id="UP000249393">
    <property type="component" value="Unassembled WGS sequence"/>
</dbReference>
<accession>A0A2W5WRM9</accession>
<proteinExistence type="predicted"/>
<sequence length="330" mass="34699">MAASKFVPPALALSLSLTSSALAQTAPPSTVDLGQAPAQDESAVVAELTVVAKPPGPAVWLAEKDGAKLYILGSAPPLPHQLKWSSPRLDKALDKASLVLVPPEASVGVTQIAGFVLRFGAGLRQPLGKSLENELPPDLKARFVESRTQARKGPGDYKNWKPAVAGFLLLSDFRQAAGLSEAKPISTVERMAKARKLKVKAVGQYRMSAVTTIASKLSPEDQLYCLRVALDEIAYDGAHSTTIGRDWAEGDLASVRARYRASAAQRCLIHAPGGAELLEKGVALTTDAMTEALKRPGVTVAVVDLGFLLPANGVLDRLKAGGATITSPVE</sequence>
<feature type="signal peptide" evidence="1">
    <location>
        <begin position="1"/>
        <end position="23"/>
    </location>
</feature>
<keyword evidence="1" id="KW-0732">Signal</keyword>
<protein>
    <submittedName>
        <fullName evidence="2">TraB/GumN family protein</fullName>
    </submittedName>
</protein>
<evidence type="ECO:0000313" key="2">
    <source>
        <dbReference type="EMBL" id="PZR30554.1"/>
    </source>
</evidence>
<dbReference type="InterPro" id="IPR002816">
    <property type="entry name" value="TraB/PrgY/GumN_fam"/>
</dbReference>
<gene>
    <name evidence="2" type="ORF">DI526_22245</name>
</gene>
<dbReference type="RefSeq" id="WP_304283052.1">
    <property type="nucleotide sequence ID" value="NZ_QFQZ01000128.1"/>
</dbReference>
<organism evidence="2 3">
    <name type="scientific">Caulobacter segnis</name>
    <dbReference type="NCBI Taxonomy" id="88688"/>
    <lineage>
        <taxon>Bacteria</taxon>
        <taxon>Pseudomonadati</taxon>
        <taxon>Pseudomonadota</taxon>
        <taxon>Alphaproteobacteria</taxon>
        <taxon>Caulobacterales</taxon>
        <taxon>Caulobacteraceae</taxon>
        <taxon>Caulobacter</taxon>
    </lineage>
</organism>
<dbReference type="Pfam" id="PF01963">
    <property type="entry name" value="TraB_PrgY_gumN"/>
    <property type="match status" value="1"/>
</dbReference>
<reference evidence="2 3" key="1">
    <citation type="submission" date="2017-08" db="EMBL/GenBank/DDBJ databases">
        <title>Infants hospitalized years apart are colonized by the same room-sourced microbial strains.</title>
        <authorList>
            <person name="Brooks B."/>
            <person name="Olm M.R."/>
            <person name="Firek B.A."/>
            <person name="Baker R."/>
            <person name="Thomas B.C."/>
            <person name="Morowitz M.J."/>
            <person name="Banfield J.F."/>
        </authorList>
    </citation>
    <scope>NUCLEOTIDE SEQUENCE [LARGE SCALE GENOMIC DNA]</scope>
    <source>
        <strain evidence="2">S2_003_000_R2_4</strain>
    </source>
</reference>